<evidence type="ECO:0000313" key="3">
    <source>
        <dbReference type="EMBL" id="KTD32250.1"/>
    </source>
</evidence>
<dbReference type="RefSeq" id="WP_083503874.1">
    <property type="nucleotide sequence ID" value="NZ_CAAAIF010000015.1"/>
</dbReference>
<dbReference type="OrthoDB" id="5653033at2"/>
<dbReference type="Proteomes" id="UP000054725">
    <property type="component" value="Unassembled WGS sequence"/>
</dbReference>
<comment type="caution">
    <text evidence="3">The sequence shown here is derived from an EMBL/GenBank/DDBJ whole genome shotgun (WGS) entry which is preliminary data.</text>
</comment>
<feature type="transmembrane region" description="Helical" evidence="2">
    <location>
        <begin position="102"/>
        <end position="123"/>
    </location>
</feature>
<keyword evidence="2" id="KW-1133">Transmembrane helix</keyword>
<dbReference type="PATRIC" id="fig|45070.6.peg.3338"/>
<protein>
    <submittedName>
        <fullName evidence="3">Inclusion membrane protein A</fullName>
    </submittedName>
</protein>
<gene>
    <name evidence="3" type="ORF">Lnau_3161</name>
</gene>
<dbReference type="EMBL" id="LNYO01000027">
    <property type="protein sequence ID" value="KTD32250.1"/>
    <property type="molecule type" value="Genomic_DNA"/>
</dbReference>
<proteinExistence type="predicted"/>
<evidence type="ECO:0000256" key="2">
    <source>
        <dbReference type="SAM" id="Phobius"/>
    </source>
</evidence>
<evidence type="ECO:0000256" key="1">
    <source>
        <dbReference type="SAM" id="Coils"/>
    </source>
</evidence>
<dbReference type="InterPro" id="IPR049966">
    <property type="entry name" value="T4SS_LegC2C7"/>
</dbReference>
<keyword evidence="4" id="KW-1185">Reference proteome</keyword>
<keyword evidence="2" id="KW-0812">Transmembrane</keyword>
<keyword evidence="2" id="KW-0472">Membrane</keyword>
<name>A0A0W0WIU0_9GAMM</name>
<dbReference type="AlphaFoldDB" id="A0A0W0WIU0"/>
<keyword evidence="1" id="KW-0175">Coiled coil</keyword>
<evidence type="ECO:0000313" key="4">
    <source>
        <dbReference type="Proteomes" id="UP000054725"/>
    </source>
</evidence>
<dbReference type="NCBIfam" id="NF043058">
    <property type="entry name" value="T4SS_LegC2C7"/>
    <property type="match status" value="1"/>
</dbReference>
<organism evidence="3 4">
    <name type="scientific">Legionella nautarum</name>
    <dbReference type="NCBI Taxonomy" id="45070"/>
    <lineage>
        <taxon>Bacteria</taxon>
        <taxon>Pseudomonadati</taxon>
        <taxon>Pseudomonadota</taxon>
        <taxon>Gammaproteobacteria</taxon>
        <taxon>Legionellales</taxon>
        <taxon>Legionellaceae</taxon>
        <taxon>Legionella</taxon>
    </lineage>
</organism>
<feature type="coiled-coil region" evidence="1">
    <location>
        <begin position="328"/>
        <end position="359"/>
    </location>
</feature>
<feature type="coiled-coil region" evidence="1">
    <location>
        <begin position="222"/>
        <end position="260"/>
    </location>
</feature>
<accession>A0A0W0WIU0</accession>
<reference evidence="3 4" key="1">
    <citation type="submission" date="2015-11" db="EMBL/GenBank/DDBJ databases">
        <title>Genomic analysis of 38 Legionella species identifies large and diverse effector repertoires.</title>
        <authorList>
            <person name="Burstein D."/>
            <person name="Amaro F."/>
            <person name="Zusman T."/>
            <person name="Lifshitz Z."/>
            <person name="Cohen O."/>
            <person name="Gilbert J.A."/>
            <person name="Pupko T."/>
            <person name="Shuman H.A."/>
            <person name="Segal G."/>
        </authorList>
    </citation>
    <scope>NUCLEOTIDE SEQUENCE [LARGE SCALE GENOMIC DNA]</scope>
    <source>
        <strain evidence="3 4">ATCC 49506</strain>
    </source>
</reference>
<sequence>MAYQKLELELASDLNQSENIEQENLIQKTKKDKERFEKIITTQNKIQKIKVDLNQLIQSMNNNPSWLSRAASFLNEIPLWQKITAGAVLTIPLLMIGLMANLAALITLSIVTGIIYTVSHILLENHQSQNTDNIEQLKAGISNLVDLLDSVISTLELLREQLAIEVDAFQKENARLTQNVDQFCEQINTLKSEIIELTVTEKKLRATQVDLEQSATKLKGSIDAQSQVLENTQKQLEQVVQAYKENQNQLSDKIKELDDIKVKMGKEVEQARAVGLVLSGTVETFSNMVIQDKEQRAAFQKKLEDFLTNKEKSFVEIADRICDAERKLSVVTKQLEESNQRYRKLLDRQEQQIIRLEQIDVVQPDEAQESFDGVKPSITGFYAIKKELPFLPESTPGAALIAVL</sequence>
<feature type="coiled-coil region" evidence="1">
    <location>
        <begin position="152"/>
        <end position="193"/>
    </location>
</feature>